<dbReference type="Proteomes" id="UP000001357">
    <property type="component" value="Unassembled WGS sequence"/>
</dbReference>
<organism evidence="14 15">
    <name type="scientific">Monosiga brevicollis</name>
    <name type="common">Choanoflagellate</name>
    <dbReference type="NCBI Taxonomy" id="81824"/>
    <lineage>
        <taxon>Eukaryota</taxon>
        <taxon>Choanoflagellata</taxon>
        <taxon>Craspedida</taxon>
        <taxon>Salpingoecidae</taxon>
        <taxon>Monosiga</taxon>
    </lineage>
</organism>
<comment type="similarity">
    <text evidence="2">Belongs to the zinc-containing alcohol dehydrogenase family. Quinone oxidoreductase subfamily.</text>
</comment>
<evidence type="ECO:0000313" key="14">
    <source>
        <dbReference type="EMBL" id="EDQ92263.1"/>
    </source>
</evidence>
<keyword evidence="4" id="KW-0276">Fatty acid metabolism</keyword>
<evidence type="ECO:0000256" key="11">
    <source>
        <dbReference type="ARBA" id="ARBA00038963"/>
    </source>
</evidence>
<feature type="non-terminal residue" evidence="14">
    <location>
        <position position="1"/>
    </location>
</feature>
<keyword evidence="6" id="KW-0809">Transit peptide</keyword>
<dbReference type="InterPro" id="IPR020843">
    <property type="entry name" value="ER"/>
</dbReference>
<dbReference type="GO" id="GO:0006633">
    <property type="term" value="P:fatty acid biosynthetic process"/>
    <property type="evidence" value="ECO:0007669"/>
    <property type="project" value="UniProtKB-KW"/>
</dbReference>
<protein>
    <recommendedName>
        <fullName evidence="11">enoyl-[acyl-carrier-protein] reductase</fullName>
        <ecNumber evidence="11">1.3.1.104</ecNumber>
    </recommendedName>
</protein>
<dbReference type="CDD" id="cd08290">
    <property type="entry name" value="ETR"/>
    <property type="match status" value="1"/>
</dbReference>
<dbReference type="InterPro" id="IPR011032">
    <property type="entry name" value="GroES-like_sf"/>
</dbReference>
<name>A9URL3_MONBE</name>
<dbReference type="FunCoup" id="A9URL3">
    <property type="interactions" value="1267"/>
</dbReference>
<dbReference type="SMART" id="SM00829">
    <property type="entry name" value="PKS_ER"/>
    <property type="match status" value="1"/>
</dbReference>
<dbReference type="InParanoid" id="A9URL3"/>
<dbReference type="InterPro" id="IPR036291">
    <property type="entry name" value="NAD(P)-bd_dom_sf"/>
</dbReference>
<keyword evidence="7" id="KW-0560">Oxidoreductase</keyword>
<dbReference type="InterPro" id="IPR013154">
    <property type="entry name" value="ADH-like_N"/>
</dbReference>
<dbReference type="EC" id="1.3.1.104" evidence="11"/>
<reference evidence="14 15" key="1">
    <citation type="journal article" date="2008" name="Nature">
        <title>The genome of the choanoflagellate Monosiga brevicollis and the origin of metazoans.</title>
        <authorList>
            <consortium name="JGI Sequencing"/>
            <person name="King N."/>
            <person name="Westbrook M.J."/>
            <person name="Young S.L."/>
            <person name="Kuo A."/>
            <person name="Abedin M."/>
            <person name="Chapman J."/>
            <person name="Fairclough S."/>
            <person name="Hellsten U."/>
            <person name="Isogai Y."/>
            <person name="Letunic I."/>
            <person name="Marr M."/>
            <person name="Pincus D."/>
            <person name="Putnam N."/>
            <person name="Rokas A."/>
            <person name="Wright K.J."/>
            <person name="Zuzow R."/>
            <person name="Dirks W."/>
            <person name="Good M."/>
            <person name="Goodstein D."/>
            <person name="Lemons D."/>
            <person name="Li W."/>
            <person name="Lyons J.B."/>
            <person name="Morris A."/>
            <person name="Nichols S."/>
            <person name="Richter D.J."/>
            <person name="Salamov A."/>
            <person name="Bork P."/>
            <person name="Lim W.A."/>
            <person name="Manning G."/>
            <person name="Miller W.T."/>
            <person name="McGinnis W."/>
            <person name="Shapiro H."/>
            <person name="Tjian R."/>
            <person name="Grigoriev I.V."/>
            <person name="Rokhsar D."/>
        </authorList>
    </citation>
    <scope>NUCLEOTIDE SEQUENCE [LARGE SCALE GENOMIC DNA]</scope>
    <source>
        <strain evidence="15">MX1 / ATCC 50154</strain>
    </source>
</reference>
<evidence type="ECO:0000256" key="8">
    <source>
        <dbReference type="ARBA" id="ARBA00023098"/>
    </source>
</evidence>
<dbReference type="eggNOG" id="KOG0025">
    <property type="taxonomic scope" value="Eukaryota"/>
</dbReference>
<feature type="domain" description="Enoyl reductase (ER)" evidence="13">
    <location>
        <begin position="8"/>
        <end position="262"/>
    </location>
</feature>
<dbReference type="Gene3D" id="3.90.180.10">
    <property type="entry name" value="Medium-chain alcohol dehydrogenases, catalytic domain"/>
    <property type="match status" value="1"/>
</dbReference>
<dbReference type="Pfam" id="PF08240">
    <property type="entry name" value="ADH_N"/>
    <property type="match status" value="1"/>
</dbReference>
<evidence type="ECO:0000256" key="10">
    <source>
        <dbReference type="ARBA" id="ARBA00023160"/>
    </source>
</evidence>
<comment type="catalytic activity">
    <reaction evidence="12">
        <text>a 2,3-saturated acyl-[ACP] + NADP(+) = a (2E)-enoyl-[ACP] + NADPH + H(+)</text>
        <dbReference type="Rhea" id="RHEA:22564"/>
        <dbReference type="Rhea" id="RHEA-COMP:9925"/>
        <dbReference type="Rhea" id="RHEA-COMP:9926"/>
        <dbReference type="ChEBI" id="CHEBI:15378"/>
        <dbReference type="ChEBI" id="CHEBI:57783"/>
        <dbReference type="ChEBI" id="CHEBI:58349"/>
        <dbReference type="ChEBI" id="CHEBI:78784"/>
        <dbReference type="ChEBI" id="CHEBI:78785"/>
        <dbReference type="EC" id="1.3.1.104"/>
    </reaction>
</comment>
<feature type="non-terminal residue" evidence="14">
    <location>
        <position position="275"/>
    </location>
</feature>
<evidence type="ECO:0000256" key="12">
    <source>
        <dbReference type="ARBA" id="ARBA00048843"/>
    </source>
</evidence>
<keyword evidence="15" id="KW-1185">Reference proteome</keyword>
<gene>
    <name evidence="14" type="ORF">MONBRDRAFT_1704</name>
</gene>
<evidence type="ECO:0000256" key="4">
    <source>
        <dbReference type="ARBA" id="ARBA00022832"/>
    </source>
</evidence>
<evidence type="ECO:0000256" key="9">
    <source>
        <dbReference type="ARBA" id="ARBA00023128"/>
    </source>
</evidence>
<keyword evidence="8" id="KW-0443">Lipid metabolism</keyword>
<dbReference type="InterPro" id="IPR051034">
    <property type="entry name" value="Mito_Enoyl-ACP_Reductase"/>
</dbReference>
<keyword evidence="10" id="KW-0275">Fatty acid biosynthesis</keyword>
<evidence type="ECO:0000313" key="15">
    <source>
        <dbReference type="Proteomes" id="UP000001357"/>
    </source>
</evidence>
<accession>A9URL3</accession>
<dbReference type="PANTHER" id="PTHR43981">
    <property type="entry name" value="ENOYL-[ACYL-CARRIER-PROTEIN] REDUCTASE, MITOCHONDRIAL"/>
    <property type="match status" value="1"/>
</dbReference>
<evidence type="ECO:0000256" key="5">
    <source>
        <dbReference type="ARBA" id="ARBA00022857"/>
    </source>
</evidence>
<evidence type="ECO:0000259" key="13">
    <source>
        <dbReference type="SMART" id="SM00829"/>
    </source>
</evidence>
<dbReference type="KEGG" id="mbr:MONBRDRAFT_1704"/>
<dbReference type="GO" id="GO:0006631">
    <property type="term" value="P:fatty acid metabolic process"/>
    <property type="evidence" value="ECO:0000318"/>
    <property type="project" value="GO_Central"/>
</dbReference>
<dbReference type="GO" id="GO:0141148">
    <property type="term" value="F:enoyl-[acyl-carrier-protein] reductase (NADPH) activity"/>
    <property type="evidence" value="ECO:0007669"/>
    <property type="project" value="UniProtKB-EC"/>
</dbReference>
<dbReference type="PANTHER" id="PTHR43981:SF2">
    <property type="entry name" value="ENOYL-[ACYL-CARRIER-PROTEIN] REDUCTASE, MITOCHONDRIAL"/>
    <property type="match status" value="1"/>
</dbReference>
<sequence>LSYAEFGDPVTQLRFEEAAEAPLGRDQVRVRMLAAAINPADINQVQGRYASQPPLPAVGGNEGVGEIVEAGPNVDPAVARVGQRVVFGTSQMGTWSEFVLAGQDQVLVLDDDTSVEHASCMMVSACTAYRMLHDFVQLQPGDIVLQNGATSAVGRAVIQIAKSMGVTSVNVLRRERPDLEGTVSELRSLGADVLAFEEDLETREGLRQLRAQLDRPVHLALNCVGGKSATNLTRLVGQRASLVTYGGMSLRPTQLSTAKMIFEDLRLFGYWMTRW</sequence>
<evidence type="ECO:0000256" key="3">
    <source>
        <dbReference type="ARBA" id="ARBA00022516"/>
    </source>
</evidence>
<evidence type="ECO:0000256" key="6">
    <source>
        <dbReference type="ARBA" id="ARBA00022946"/>
    </source>
</evidence>
<dbReference type="InterPro" id="IPR013149">
    <property type="entry name" value="ADH-like_C"/>
</dbReference>
<dbReference type="GO" id="GO:0005739">
    <property type="term" value="C:mitochondrion"/>
    <property type="evidence" value="ECO:0000318"/>
    <property type="project" value="GO_Central"/>
</dbReference>
<keyword evidence="3" id="KW-0444">Lipid biosynthesis</keyword>
<proteinExistence type="inferred from homology"/>
<dbReference type="EMBL" id="CH991544">
    <property type="protein sequence ID" value="EDQ92263.1"/>
    <property type="molecule type" value="Genomic_DNA"/>
</dbReference>
<dbReference type="RefSeq" id="XP_001743549.1">
    <property type="nucleotide sequence ID" value="XM_001743497.1"/>
</dbReference>
<evidence type="ECO:0000256" key="1">
    <source>
        <dbReference type="ARBA" id="ARBA00004173"/>
    </source>
</evidence>
<evidence type="ECO:0000256" key="7">
    <source>
        <dbReference type="ARBA" id="ARBA00023002"/>
    </source>
</evidence>
<dbReference type="SUPFAM" id="SSF51735">
    <property type="entry name" value="NAD(P)-binding Rossmann-fold domains"/>
    <property type="match status" value="1"/>
</dbReference>
<evidence type="ECO:0000256" key="2">
    <source>
        <dbReference type="ARBA" id="ARBA00010371"/>
    </source>
</evidence>
<dbReference type="AlphaFoldDB" id="A9URL3"/>
<dbReference type="SUPFAM" id="SSF50129">
    <property type="entry name" value="GroES-like"/>
    <property type="match status" value="1"/>
</dbReference>
<keyword evidence="5" id="KW-0521">NADP</keyword>
<dbReference type="Pfam" id="PF00107">
    <property type="entry name" value="ADH_zinc_N"/>
    <property type="match status" value="1"/>
</dbReference>
<dbReference type="Gene3D" id="3.40.50.720">
    <property type="entry name" value="NAD(P)-binding Rossmann-like Domain"/>
    <property type="match status" value="1"/>
</dbReference>
<dbReference type="STRING" id="81824.A9URL3"/>
<comment type="subcellular location">
    <subcellularLocation>
        <location evidence="1">Mitochondrion</location>
    </subcellularLocation>
</comment>
<keyword evidence="9" id="KW-0496">Mitochondrion</keyword>
<dbReference type="OMA" id="WVAPLNG"/>
<dbReference type="GeneID" id="5888638"/>